<feature type="transmembrane region" description="Helical" evidence="9">
    <location>
        <begin position="680"/>
        <end position="697"/>
    </location>
</feature>
<keyword evidence="3" id="KW-0813">Transport</keyword>
<dbReference type="SMART" id="SM00382">
    <property type="entry name" value="AAA"/>
    <property type="match status" value="2"/>
</dbReference>
<evidence type="ECO:0000256" key="3">
    <source>
        <dbReference type="ARBA" id="ARBA00022448"/>
    </source>
</evidence>
<keyword evidence="9" id="KW-1133">Transmembrane helix</keyword>
<dbReference type="PROSITE" id="PS00211">
    <property type="entry name" value="ABC_TRANSPORTER_1"/>
    <property type="match status" value="2"/>
</dbReference>
<feature type="transmembrane region" description="Helical" evidence="9">
    <location>
        <begin position="771"/>
        <end position="790"/>
    </location>
</feature>
<feature type="transmembrane region" description="Helical" evidence="9">
    <location>
        <begin position="653"/>
        <end position="674"/>
    </location>
</feature>
<dbReference type="PROSITE" id="PS50893">
    <property type="entry name" value="ABC_TRANSPORTER_2"/>
    <property type="match status" value="2"/>
</dbReference>
<dbReference type="InterPro" id="IPR003439">
    <property type="entry name" value="ABC_transporter-like_ATP-bd"/>
</dbReference>
<dbReference type="InterPro" id="IPR015856">
    <property type="entry name" value="ABC_transpr_CbiO/EcfA_su"/>
</dbReference>
<feature type="transmembrane region" description="Helical" evidence="9">
    <location>
        <begin position="735"/>
        <end position="759"/>
    </location>
</feature>
<keyword evidence="4" id="KW-1003">Cell membrane</keyword>
<feature type="domain" description="ABC transporter" evidence="10">
    <location>
        <begin position="5"/>
        <end position="243"/>
    </location>
</feature>
<evidence type="ECO:0000313" key="11">
    <source>
        <dbReference type="EMBL" id="MEQ2443171.1"/>
    </source>
</evidence>
<comment type="caution">
    <text evidence="11">The sequence shown here is derived from an EMBL/GenBank/DDBJ whole genome shotgun (WGS) entry which is preliminary data.</text>
</comment>
<feature type="transmembrane region" description="Helical" evidence="9">
    <location>
        <begin position="573"/>
        <end position="592"/>
    </location>
</feature>
<name>A0ABV1E9Q2_9FIRM</name>
<dbReference type="RefSeq" id="WP_349231475.1">
    <property type="nucleotide sequence ID" value="NZ_JBBMFK010000009.1"/>
</dbReference>
<evidence type="ECO:0000256" key="5">
    <source>
        <dbReference type="ARBA" id="ARBA00022741"/>
    </source>
</evidence>
<evidence type="ECO:0000259" key="10">
    <source>
        <dbReference type="PROSITE" id="PS50893"/>
    </source>
</evidence>
<keyword evidence="7" id="KW-1278">Translocase</keyword>
<dbReference type="EMBL" id="JBBMFK010000009">
    <property type="protein sequence ID" value="MEQ2443171.1"/>
    <property type="molecule type" value="Genomic_DNA"/>
</dbReference>
<feature type="transmembrane region" description="Helical" evidence="9">
    <location>
        <begin position="612"/>
        <end position="632"/>
    </location>
</feature>
<dbReference type="InterPro" id="IPR017871">
    <property type="entry name" value="ABC_transporter-like_CS"/>
</dbReference>
<evidence type="ECO:0000256" key="4">
    <source>
        <dbReference type="ARBA" id="ARBA00022475"/>
    </source>
</evidence>
<dbReference type="PANTHER" id="PTHR43553:SF27">
    <property type="entry name" value="ENERGY-COUPLING FACTOR TRANSPORTER ATP-BINDING PROTEIN ECFA2"/>
    <property type="match status" value="1"/>
</dbReference>
<feature type="transmembrane region" description="Helical" evidence="9">
    <location>
        <begin position="838"/>
        <end position="859"/>
    </location>
</feature>
<keyword evidence="8 9" id="KW-0472">Membrane</keyword>
<evidence type="ECO:0000256" key="8">
    <source>
        <dbReference type="ARBA" id="ARBA00023136"/>
    </source>
</evidence>
<dbReference type="InterPro" id="IPR046487">
    <property type="entry name" value="DUF6580"/>
</dbReference>
<evidence type="ECO:0000256" key="9">
    <source>
        <dbReference type="SAM" id="Phobius"/>
    </source>
</evidence>
<keyword evidence="12" id="KW-1185">Reference proteome</keyword>
<feature type="transmembrane region" description="Helical" evidence="9">
    <location>
        <begin position="709"/>
        <end position="729"/>
    </location>
</feature>
<evidence type="ECO:0000256" key="2">
    <source>
        <dbReference type="ARBA" id="ARBA00005417"/>
    </source>
</evidence>
<keyword evidence="5" id="KW-0547">Nucleotide-binding</keyword>
<evidence type="ECO:0000256" key="1">
    <source>
        <dbReference type="ARBA" id="ARBA00004202"/>
    </source>
</evidence>
<organism evidence="11 12">
    <name type="scientific">Pseudoflavonifractor intestinihominis</name>
    <dbReference type="NCBI Taxonomy" id="3133171"/>
    <lineage>
        <taxon>Bacteria</taxon>
        <taxon>Bacillati</taxon>
        <taxon>Bacillota</taxon>
        <taxon>Clostridia</taxon>
        <taxon>Eubacteriales</taxon>
        <taxon>Oscillospiraceae</taxon>
        <taxon>Pseudoflavonifractor</taxon>
    </lineage>
</organism>
<comment type="similarity">
    <text evidence="2">Belongs to the ABC transporter superfamily.</text>
</comment>
<dbReference type="SUPFAM" id="SSF52540">
    <property type="entry name" value="P-loop containing nucleoside triphosphate hydrolases"/>
    <property type="match status" value="2"/>
</dbReference>
<protein>
    <submittedName>
        <fullName evidence="11">ATP-binding cassette domain-containing protein</fullName>
    </submittedName>
</protein>
<dbReference type="Proteomes" id="UP001464378">
    <property type="component" value="Unassembled WGS sequence"/>
</dbReference>
<dbReference type="CDD" id="cd03225">
    <property type="entry name" value="ABC_cobalt_CbiO_domain1"/>
    <property type="match status" value="2"/>
</dbReference>
<dbReference type="InterPro" id="IPR027417">
    <property type="entry name" value="P-loop_NTPase"/>
</dbReference>
<dbReference type="InterPro" id="IPR003593">
    <property type="entry name" value="AAA+_ATPase"/>
</dbReference>
<evidence type="ECO:0000256" key="7">
    <source>
        <dbReference type="ARBA" id="ARBA00022967"/>
    </source>
</evidence>
<keyword evidence="9" id="KW-0812">Transmembrane</keyword>
<dbReference type="Pfam" id="PF00005">
    <property type="entry name" value="ABC_tran"/>
    <property type="match status" value="2"/>
</dbReference>
<gene>
    <name evidence="11" type="ORF">WMO64_06780</name>
</gene>
<dbReference type="Gene3D" id="1.10.1760.20">
    <property type="match status" value="1"/>
</dbReference>
<dbReference type="InterPro" id="IPR050095">
    <property type="entry name" value="ECF_ABC_transporter_ATP-bd"/>
</dbReference>
<evidence type="ECO:0000256" key="6">
    <source>
        <dbReference type="ARBA" id="ARBA00022840"/>
    </source>
</evidence>
<feature type="domain" description="ABC transporter" evidence="10">
    <location>
        <begin position="298"/>
        <end position="516"/>
    </location>
</feature>
<reference evidence="11 12" key="1">
    <citation type="submission" date="2024-03" db="EMBL/GenBank/DDBJ databases">
        <title>Human intestinal bacterial collection.</title>
        <authorList>
            <person name="Pauvert C."/>
            <person name="Hitch T.C.A."/>
            <person name="Clavel T."/>
        </authorList>
    </citation>
    <scope>NUCLEOTIDE SEQUENCE [LARGE SCALE GENOMIC DNA]</scope>
    <source>
        <strain evidence="11 12">CLA-AP-H29</strain>
    </source>
</reference>
<dbReference type="GO" id="GO:0005524">
    <property type="term" value="F:ATP binding"/>
    <property type="evidence" value="ECO:0007669"/>
    <property type="project" value="UniProtKB-KW"/>
</dbReference>
<dbReference type="Gene3D" id="3.40.50.300">
    <property type="entry name" value="P-loop containing nucleotide triphosphate hydrolases"/>
    <property type="match status" value="2"/>
</dbReference>
<evidence type="ECO:0000313" key="12">
    <source>
        <dbReference type="Proteomes" id="UP001464378"/>
    </source>
</evidence>
<accession>A0ABV1E9Q2</accession>
<comment type="subcellular location">
    <subcellularLocation>
        <location evidence="1">Cell membrane</location>
        <topology evidence="1">Peripheral membrane protein</topology>
    </subcellularLocation>
</comment>
<sequence>MTDTFVIRNLFFSYPEQSKDILHDMNLTVRRGEFLVLCGPSGCGKSTLLRQLKTVLAPHGCRSGTILFEGQPLDSMDQRQQTERIGFVQQSPDNQIVTDKVWHELAFGLESLGYETPVIRQRVAEMAAFFGIENWFYKNVSELSGGQKQLLNLASVMAMQPSVLILDEPTSQLDPIAASDFLATLGRINRELGTTIILTEHRLEDAFPLATRVAVMEEGRLLCSGTPAEVGAALRTSGHTMFLAMPTAMRVWAAVEQNGLCPVTVREGREWLTDYGAKHPLHPIPPEPSRVYPEDPVLEASELWFKYEKDSPDVVRGLSLTLKKGEFYALLGGNGAGKSTSLKLLAGLLKPYRGTVSCRGTIGVLPQNSQALFVKKTVREDLEEILGGRKAEQAERIAHVVALCRLEGLLDRHPYDLSGGEQQRAALAKVLLLNPDILLMDEPTKGLDAEFKQVLAEILQVLLRRGVTILMVSHDIGFCALYAHRCALFFDGSTVAEGTPRAFFSGNSFYTTSANRMARELEPEAVTPEDVITLCGGHLPPVPKLPDDIPPLPEPEEGSPAEKPKKLPWWRKLLAALSAGIALILFCSFMGVTDLTALVTTDGLTSLAGEQLLLYLVFCISLIVFAVCITRRSHRPDYLRQPPKEQRKLAKRTLVATVLILLLIPVTLFVGITYLGGKKYYFISLLILLETMLPFFLVFEGRKPQARELVIIAVLCAIGVAGRAFFFMLPQFKPVMAVTIIAGVAFGGETGFLVGAMTMLASNVMFGQGPLAPWQMFSMGIIGFLAGILFRKGLLMRTRGALCVFGALCAILIYGGIMNPASALTANRELTGGILLSSYVVGMPFDCIHAMATWLFLWFGAEPMLEKLDRIKVKYGLIS</sequence>
<dbReference type="PANTHER" id="PTHR43553">
    <property type="entry name" value="HEAVY METAL TRANSPORTER"/>
    <property type="match status" value="1"/>
</dbReference>
<proteinExistence type="inferred from homology"/>
<keyword evidence="6 11" id="KW-0067">ATP-binding</keyword>
<feature type="transmembrane region" description="Helical" evidence="9">
    <location>
        <begin position="796"/>
        <end position="817"/>
    </location>
</feature>
<dbReference type="Pfam" id="PF20221">
    <property type="entry name" value="DUF6580"/>
    <property type="match status" value="1"/>
</dbReference>